<dbReference type="AlphaFoldDB" id="A0A1S3JQ04"/>
<name>A0A1S3JQ04_LINAN</name>
<dbReference type="InterPro" id="IPR047746">
    <property type="entry name" value="Dae2/Tae2-like"/>
</dbReference>
<accession>A0A1S3JQ04</accession>
<gene>
    <name evidence="3" type="primary">LOC106175143</name>
</gene>
<dbReference type="InParanoid" id="A0A1S3JQ04"/>
<keyword evidence="1" id="KW-0732">Signal</keyword>
<organism evidence="2 3">
    <name type="scientific">Lingula anatina</name>
    <name type="common">Brachiopod</name>
    <name type="synonym">Lingula unguis</name>
    <dbReference type="NCBI Taxonomy" id="7574"/>
    <lineage>
        <taxon>Eukaryota</taxon>
        <taxon>Metazoa</taxon>
        <taxon>Spiralia</taxon>
        <taxon>Lophotrochozoa</taxon>
        <taxon>Brachiopoda</taxon>
        <taxon>Linguliformea</taxon>
        <taxon>Lingulata</taxon>
        <taxon>Lingulida</taxon>
        <taxon>Linguloidea</taxon>
        <taxon>Lingulidae</taxon>
        <taxon>Lingula</taxon>
    </lineage>
</organism>
<feature type="signal peptide" evidence="1">
    <location>
        <begin position="1"/>
        <end position="19"/>
    </location>
</feature>
<sequence length="141" mass="15591">MKLILVVLGIFLFYAVTDADILCSDPRGRAGSYIGGAPDGCECTNVVKNLCSRAYTQTRNWKRGTKVWGNCNRIQQFTAIATFPSGSYSGHAAIFDSCTSNGIKVWDQWCGRGKMDSRIIRVGNNYHYPSNAAEAFYTIEV</sequence>
<dbReference type="OrthoDB" id="6099290at2759"/>
<evidence type="ECO:0000313" key="2">
    <source>
        <dbReference type="Proteomes" id="UP000085678"/>
    </source>
</evidence>
<evidence type="ECO:0000256" key="1">
    <source>
        <dbReference type="SAM" id="SignalP"/>
    </source>
</evidence>
<dbReference type="NCBIfam" id="NF033857">
    <property type="entry name" value="BPSL0067_fam"/>
    <property type="match status" value="1"/>
</dbReference>
<evidence type="ECO:0000313" key="3">
    <source>
        <dbReference type="RefSeq" id="XP_013412442.1"/>
    </source>
</evidence>
<dbReference type="Proteomes" id="UP000085678">
    <property type="component" value="Unplaced"/>
</dbReference>
<protein>
    <submittedName>
        <fullName evidence="3">Uncharacterized protein LOC106175143</fullName>
    </submittedName>
</protein>
<dbReference type="GeneID" id="106175143"/>
<dbReference type="KEGG" id="lak:106175143"/>
<dbReference type="RefSeq" id="XP_013412442.1">
    <property type="nucleotide sequence ID" value="XM_013556988.2"/>
</dbReference>
<proteinExistence type="predicted"/>
<reference evidence="3" key="1">
    <citation type="submission" date="2025-08" db="UniProtKB">
        <authorList>
            <consortium name="RefSeq"/>
        </authorList>
    </citation>
    <scope>IDENTIFICATION</scope>
    <source>
        <tissue evidence="3">Gonads</tissue>
    </source>
</reference>
<feature type="chain" id="PRO_5010175325" evidence="1">
    <location>
        <begin position="20"/>
        <end position="141"/>
    </location>
</feature>
<keyword evidence="2" id="KW-1185">Reference proteome</keyword>